<feature type="chain" id="PRO_5002540720" evidence="1">
    <location>
        <begin position="25"/>
        <end position="386"/>
    </location>
</feature>
<evidence type="ECO:0000313" key="2">
    <source>
        <dbReference type="EMBL" id="KKU89700.1"/>
    </source>
</evidence>
<sequence length="386" mass="42495">MRKQILKSILFLGTFLMLPNSSQAAIIFEDNFDDTPNWQSQQLTFGGGGIAWGTPTFQGTCIGYCPPQNWTSYRTSQSLWTPNARDTYLIDSSGSRTVNGKGLTYNVESSGEWGTWAGGGIDKYLGVTGYPELYVRFWLKESAEFCWGSEALNLNAMGKLIRISALRRDPTSNPNIFNPQLYPSSDVSPTLIGNAYRRFQPNYGVPAQFDMEERYAPNYEYGPQCTFGPQPSSCASEAPSAITFPHDNSGYCGDDQWHSYEYYVKLNSALDATDGIYKAWLDGTLVAQKSNIPWVKSGTDTNGTAMTLDTGWNWVMIADNIDSTAYAKSDNVEMSRYIDDVVMYTPMNGSEMACGGACIAGRLPLTYLQSGLDSTPPSAPTGLSIE</sequence>
<dbReference type="PATRIC" id="fig|1619005.3.peg.619"/>
<organism evidence="2 3">
    <name type="scientific">Candidatus Wolfebacteria bacterium GW2011_GWA2_47_9b</name>
    <dbReference type="NCBI Taxonomy" id="1619005"/>
    <lineage>
        <taxon>Bacteria</taxon>
        <taxon>Candidatus Wolfeibacteriota</taxon>
    </lineage>
</organism>
<protein>
    <submittedName>
        <fullName evidence="2">Repeat-containing protein</fullName>
    </submittedName>
</protein>
<evidence type="ECO:0000256" key="1">
    <source>
        <dbReference type="SAM" id="SignalP"/>
    </source>
</evidence>
<dbReference type="EMBL" id="LCPB01000010">
    <property type="protein sequence ID" value="KKU89700.1"/>
    <property type="molecule type" value="Genomic_DNA"/>
</dbReference>
<dbReference type="Proteomes" id="UP000033882">
    <property type="component" value="Unassembled WGS sequence"/>
</dbReference>
<reference evidence="2 3" key="1">
    <citation type="journal article" date="2015" name="Nature">
        <title>rRNA introns, odd ribosomes, and small enigmatic genomes across a large radiation of phyla.</title>
        <authorList>
            <person name="Brown C.T."/>
            <person name="Hug L.A."/>
            <person name="Thomas B.C."/>
            <person name="Sharon I."/>
            <person name="Castelle C.J."/>
            <person name="Singh A."/>
            <person name="Wilkins M.J."/>
            <person name="Williams K.H."/>
            <person name="Banfield J.F."/>
        </authorList>
    </citation>
    <scope>NUCLEOTIDE SEQUENCE [LARGE SCALE GENOMIC DNA]</scope>
</reference>
<comment type="caution">
    <text evidence="2">The sequence shown here is derived from an EMBL/GenBank/DDBJ whole genome shotgun (WGS) entry which is preliminary data.</text>
</comment>
<feature type="signal peptide" evidence="1">
    <location>
        <begin position="1"/>
        <end position="24"/>
    </location>
</feature>
<dbReference type="AlphaFoldDB" id="A0A0G1X5L1"/>
<keyword evidence="1" id="KW-0732">Signal</keyword>
<accession>A0A0G1X5L1</accession>
<name>A0A0G1X5L1_9BACT</name>
<proteinExistence type="predicted"/>
<dbReference type="Gene3D" id="2.60.120.200">
    <property type="match status" value="1"/>
</dbReference>
<evidence type="ECO:0000313" key="3">
    <source>
        <dbReference type="Proteomes" id="UP000033882"/>
    </source>
</evidence>
<gene>
    <name evidence="2" type="ORF">UY19_C0010G0033</name>
</gene>